<reference evidence="1" key="2">
    <citation type="submission" date="2020-10" db="EMBL/GenBank/DDBJ databases">
        <title>Comparative genomics of the Acetobacterium genus.</title>
        <authorList>
            <person name="Marshall C."/>
            <person name="May H."/>
            <person name="Norman S."/>
        </authorList>
    </citation>
    <scope>NUCLEOTIDE SEQUENCE</scope>
    <source>
        <strain evidence="1">DER-2019</strain>
    </source>
</reference>
<evidence type="ECO:0000313" key="1">
    <source>
        <dbReference type="EMBL" id="MBC3889776.1"/>
    </source>
</evidence>
<gene>
    <name evidence="1" type="ORF">GH810_15845</name>
</gene>
<organism evidence="1 2">
    <name type="scientific">Acetobacterium paludosum</name>
    <dbReference type="NCBI Taxonomy" id="52693"/>
    <lineage>
        <taxon>Bacteria</taxon>
        <taxon>Bacillati</taxon>
        <taxon>Bacillota</taxon>
        <taxon>Clostridia</taxon>
        <taxon>Eubacteriales</taxon>
        <taxon>Eubacteriaceae</taxon>
        <taxon>Acetobacterium</taxon>
    </lineage>
</organism>
<accession>A0A923KYK2</accession>
<dbReference type="AlphaFoldDB" id="A0A923KYK2"/>
<name>A0A923KYK2_9FIRM</name>
<dbReference type="EMBL" id="WJBD01000025">
    <property type="protein sequence ID" value="MBC3889776.1"/>
    <property type="molecule type" value="Genomic_DNA"/>
</dbReference>
<evidence type="ECO:0000313" key="2">
    <source>
        <dbReference type="Proteomes" id="UP000616595"/>
    </source>
</evidence>
<sequence>MIEIGTIIKNISSFMHIKTKKIDDMLKSDSEKSEWLLDGMKAMQRTPSAINQQPDQFIKKW</sequence>
<keyword evidence="2" id="KW-1185">Reference proteome</keyword>
<proteinExistence type="predicted"/>
<comment type="caution">
    <text evidence="1">The sequence shown here is derived from an EMBL/GenBank/DDBJ whole genome shotgun (WGS) entry which is preliminary data.</text>
</comment>
<dbReference type="RefSeq" id="WP_148567057.1">
    <property type="nucleotide sequence ID" value="NZ_RXYA01000007.1"/>
</dbReference>
<reference evidence="1" key="1">
    <citation type="submission" date="2019-10" db="EMBL/GenBank/DDBJ databases">
        <authorList>
            <person name="Ross D.E."/>
            <person name="Gulliver D."/>
        </authorList>
    </citation>
    <scope>NUCLEOTIDE SEQUENCE</scope>
    <source>
        <strain evidence="1">DER-2019</strain>
    </source>
</reference>
<protein>
    <submittedName>
        <fullName evidence="1">Uncharacterized protein</fullName>
    </submittedName>
</protein>
<dbReference type="Proteomes" id="UP000616595">
    <property type="component" value="Unassembled WGS sequence"/>
</dbReference>